<accession>A0A2R8ALT2</accession>
<evidence type="ECO:0000256" key="9">
    <source>
        <dbReference type="SAM" id="Phobius"/>
    </source>
</evidence>
<dbReference type="InterPro" id="IPR027417">
    <property type="entry name" value="P-loop_NTPase"/>
</dbReference>
<evidence type="ECO:0000256" key="3">
    <source>
        <dbReference type="ARBA" id="ARBA00022475"/>
    </source>
</evidence>
<dbReference type="AlphaFoldDB" id="A0A2R8ALT2"/>
<feature type="transmembrane region" description="Helical" evidence="9">
    <location>
        <begin position="167"/>
        <end position="187"/>
    </location>
</feature>
<dbReference type="SMART" id="SM00382">
    <property type="entry name" value="AAA"/>
    <property type="match status" value="1"/>
</dbReference>
<protein>
    <submittedName>
        <fullName evidence="12">Lipid A export ATP-binding/permease protein MsbA</fullName>
        <ecNumber evidence="12">3.6.3.-</ecNumber>
    </submittedName>
</protein>
<dbReference type="GO" id="GO:0005524">
    <property type="term" value="F:ATP binding"/>
    <property type="evidence" value="ECO:0007669"/>
    <property type="project" value="UniProtKB-KW"/>
</dbReference>
<dbReference type="InterPro" id="IPR011527">
    <property type="entry name" value="ABC1_TM_dom"/>
</dbReference>
<feature type="transmembrane region" description="Helical" evidence="9">
    <location>
        <begin position="27"/>
        <end position="50"/>
    </location>
</feature>
<evidence type="ECO:0000256" key="1">
    <source>
        <dbReference type="ARBA" id="ARBA00004651"/>
    </source>
</evidence>
<dbReference type="GO" id="GO:0015421">
    <property type="term" value="F:ABC-type oligopeptide transporter activity"/>
    <property type="evidence" value="ECO:0007669"/>
    <property type="project" value="TreeGrafter"/>
</dbReference>
<dbReference type="PROSITE" id="PS50893">
    <property type="entry name" value="ABC_TRANSPORTER_2"/>
    <property type="match status" value="1"/>
</dbReference>
<sequence>MSSETAQTDQKEMIRWMWRGYMRAYRLPLALAMLLMLIEGLALGGLSYMIKPMFDVAFSSGSTQAIVVVALIVAGIFVTRAFAAFGHRVLMVHVGQRVAAKLQSDMVAHMLSLDSSYFRDNSPGTLMERVRGDAQAIATIWEVVLAAVARDVVSLLALLGVAMSIDWLWVVVAVAAAPVLTYPMGILQRRVRKTTTDSRGAAAQISTRLDEIFHGINSIKLSGTERHEQSRVDREIDVFAKTHLQSQANQGAIVALIDIIAAVGFFGVLVYGGLQINAGVKTVGEFMSFFTAMALVFDPLRNLGKVSGGWQAAKASLTRIRDVFAQHPSILSPAKPAAIPSKAAQADIVLDNVNFSYGETPILRGASFIAEAGKTTALVGASGAGKSTVFNLLTRLADAKTGKVKIGDADVTALPLDQLRGLFSVVSQEALLFDETLRDNILMGREGVDEKAMKHALDTAHVSDFLPRLENGLDSQAGPRGSNLSGGQRQRIAIARAVLRDAPVLLLDEATSALDTKSEKLVQQALDTLSKGRTTLVIAHRLSTVRDADKIVVMDQGRVIDQGTHDELLDRGGLYAQLYNLQFQDGNGDAPNKSTTRKDKVYLPKETKEPPRWSFRGILSGSLWRKRKD</sequence>
<organism evidence="12 13">
    <name type="scientific">Aliiroseovarius pelagivivens</name>
    <dbReference type="NCBI Taxonomy" id="1639690"/>
    <lineage>
        <taxon>Bacteria</taxon>
        <taxon>Pseudomonadati</taxon>
        <taxon>Pseudomonadota</taxon>
        <taxon>Alphaproteobacteria</taxon>
        <taxon>Rhodobacterales</taxon>
        <taxon>Paracoccaceae</taxon>
        <taxon>Aliiroseovarius</taxon>
    </lineage>
</organism>
<keyword evidence="3" id="KW-1003">Cell membrane</keyword>
<dbReference type="InterPro" id="IPR036640">
    <property type="entry name" value="ABC1_TM_sf"/>
</dbReference>
<feature type="domain" description="ABC transmembrane type-1" evidence="11">
    <location>
        <begin position="30"/>
        <end position="312"/>
    </location>
</feature>
<feature type="transmembrane region" description="Helical" evidence="9">
    <location>
        <begin position="251"/>
        <end position="272"/>
    </location>
</feature>
<dbReference type="Gene3D" id="1.20.1560.10">
    <property type="entry name" value="ABC transporter type 1, transmembrane domain"/>
    <property type="match status" value="1"/>
</dbReference>
<keyword evidence="6 12" id="KW-0067">ATP-binding</keyword>
<dbReference type="InterPro" id="IPR017871">
    <property type="entry name" value="ABC_transporter-like_CS"/>
</dbReference>
<evidence type="ECO:0000313" key="12">
    <source>
        <dbReference type="EMBL" id="SPF76992.1"/>
    </source>
</evidence>
<keyword evidence="2" id="KW-0813">Transport</keyword>
<evidence type="ECO:0000259" key="11">
    <source>
        <dbReference type="PROSITE" id="PS50929"/>
    </source>
</evidence>
<comment type="subcellular location">
    <subcellularLocation>
        <location evidence="1">Cell membrane</location>
        <topology evidence="1">Multi-pass membrane protein</topology>
    </subcellularLocation>
</comment>
<dbReference type="RefSeq" id="WP_245924612.1">
    <property type="nucleotide sequence ID" value="NZ_OMOI01000001.1"/>
</dbReference>
<dbReference type="PANTHER" id="PTHR43394">
    <property type="entry name" value="ATP-DEPENDENT PERMEASE MDL1, MITOCHONDRIAL"/>
    <property type="match status" value="1"/>
</dbReference>
<keyword evidence="5" id="KW-0547">Nucleotide-binding</keyword>
<dbReference type="PANTHER" id="PTHR43394:SF1">
    <property type="entry name" value="ATP-BINDING CASSETTE SUB-FAMILY B MEMBER 10, MITOCHONDRIAL"/>
    <property type="match status" value="1"/>
</dbReference>
<keyword evidence="8 9" id="KW-0472">Membrane</keyword>
<dbReference type="Gene3D" id="3.40.50.300">
    <property type="entry name" value="P-loop containing nucleotide triphosphate hydrolases"/>
    <property type="match status" value="1"/>
</dbReference>
<keyword evidence="4 9" id="KW-0812">Transmembrane</keyword>
<evidence type="ECO:0000259" key="10">
    <source>
        <dbReference type="PROSITE" id="PS50893"/>
    </source>
</evidence>
<dbReference type="SUPFAM" id="SSF52540">
    <property type="entry name" value="P-loop containing nucleoside triphosphate hydrolases"/>
    <property type="match status" value="1"/>
</dbReference>
<keyword evidence="13" id="KW-1185">Reference proteome</keyword>
<evidence type="ECO:0000256" key="8">
    <source>
        <dbReference type="ARBA" id="ARBA00023136"/>
    </source>
</evidence>
<evidence type="ECO:0000256" key="7">
    <source>
        <dbReference type="ARBA" id="ARBA00022989"/>
    </source>
</evidence>
<keyword evidence="12" id="KW-0378">Hydrolase</keyword>
<dbReference type="GO" id="GO:0005886">
    <property type="term" value="C:plasma membrane"/>
    <property type="evidence" value="ECO:0007669"/>
    <property type="project" value="UniProtKB-SubCell"/>
</dbReference>
<reference evidence="12 13" key="1">
    <citation type="submission" date="2018-03" db="EMBL/GenBank/DDBJ databases">
        <authorList>
            <person name="Keele B.F."/>
        </authorList>
    </citation>
    <scope>NUCLEOTIDE SEQUENCE [LARGE SCALE GENOMIC DNA]</scope>
    <source>
        <strain evidence="12 13">CECT 8811</strain>
    </source>
</reference>
<feature type="transmembrane region" description="Helical" evidence="9">
    <location>
        <begin position="136"/>
        <end position="161"/>
    </location>
</feature>
<dbReference type="GO" id="GO:0016887">
    <property type="term" value="F:ATP hydrolysis activity"/>
    <property type="evidence" value="ECO:0007669"/>
    <property type="project" value="InterPro"/>
</dbReference>
<dbReference type="Pfam" id="PF00664">
    <property type="entry name" value="ABC_membrane"/>
    <property type="match status" value="1"/>
</dbReference>
<evidence type="ECO:0000313" key="13">
    <source>
        <dbReference type="Proteomes" id="UP000244911"/>
    </source>
</evidence>
<dbReference type="Pfam" id="PF00005">
    <property type="entry name" value="ABC_tran"/>
    <property type="match status" value="1"/>
</dbReference>
<dbReference type="FunFam" id="3.40.50.300:FF:000221">
    <property type="entry name" value="Multidrug ABC transporter ATP-binding protein"/>
    <property type="match status" value="1"/>
</dbReference>
<evidence type="ECO:0000256" key="5">
    <source>
        <dbReference type="ARBA" id="ARBA00022741"/>
    </source>
</evidence>
<feature type="domain" description="ABC transporter" evidence="10">
    <location>
        <begin position="348"/>
        <end position="581"/>
    </location>
</feature>
<evidence type="ECO:0000256" key="6">
    <source>
        <dbReference type="ARBA" id="ARBA00022840"/>
    </source>
</evidence>
<dbReference type="InterPro" id="IPR003593">
    <property type="entry name" value="AAA+_ATPase"/>
</dbReference>
<dbReference type="CDD" id="cd18552">
    <property type="entry name" value="ABC_6TM_MsbA_like"/>
    <property type="match status" value="1"/>
</dbReference>
<dbReference type="SUPFAM" id="SSF90123">
    <property type="entry name" value="ABC transporter transmembrane region"/>
    <property type="match status" value="1"/>
</dbReference>
<dbReference type="Proteomes" id="UP000244911">
    <property type="component" value="Unassembled WGS sequence"/>
</dbReference>
<evidence type="ECO:0000256" key="4">
    <source>
        <dbReference type="ARBA" id="ARBA00022692"/>
    </source>
</evidence>
<dbReference type="PROSITE" id="PS50929">
    <property type="entry name" value="ABC_TM1F"/>
    <property type="match status" value="1"/>
</dbReference>
<evidence type="ECO:0000256" key="2">
    <source>
        <dbReference type="ARBA" id="ARBA00022448"/>
    </source>
</evidence>
<dbReference type="InterPro" id="IPR039421">
    <property type="entry name" value="Type_1_exporter"/>
</dbReference>
<dbReference type="EC" id="3.6.3.-" evidence="12"/>
<dbReference type="PROSITE" id="PS00211">
    <property type="entry name" value="ABC_TRANSPORTER_1"/>
    <property type="match status" value="1"/>
</dbReference>
<dbReference type="InterPro" id="IPR003439">
    <property type="entry name" value="ABC_transporter-like_ATP-bd"/>
</dbReference>
<feature type="transmembrane region" description="Helical" evidence="9">
    <location>
        <begin position="62"/>
        <end position="83"/>
    </location>
</feature>
<keyword evidence="7 9" id="KW-1133">Transmembrane helix</keyword>
<name>A0A2R8ALT2_9RHOB</name>
<dbReference type="EMBL" id="OMOI01000001">
    <property type="protein sequence ID" value="SPF76992.1"/>
    <property type="molecule type" value="Genomic_DNA"/>
</dbReference>
<proteinExistence type="predicted"/>
<gene>
    <name evidence="12" type="primary">msbA_1</name>
    <name evidence="12" type="ORF">ALP8811_02010</name>
</gene>